<dbReference type="PANTHER" id="PTHR40516">
    <property type="entry name" value="ANTITOXIN CHPS-RELATED"/>
    <property type="match status" value="1"/>
</dbReference>
<evidence type="ECO:0000313" key="2">
    <source>
        <dbReference type="EMBL" id="ASG64552.1"/>
    </source>
</evidence>
<dbReference type="Gene3D" id="2.10.260.10">
    <property type="match status" value="1"/>
</dbReference>
<dbReference type="EMBL" id="CP022114">
    <property type="protein sequence ID" value="ASG64552.1"/>
    <property type="molecule type" value="Genomic_DNA"/>
</dbReference>
<protein>
    <submittedName>
        <fullName evidence="2">PbsX family transcriptional regulator</fullName>
    </submittedName>
</protein>
<dbReference type="InterPro" id="IPR007159">
    <property type="entry name" value="SpoVT-AbrB_dom"/>
</dbReference>
<feature type="domain" description="SpoVT-AbrB" evidence="1">
    <location>
        <begin position="7"/>
        <end position="52"/>
    </location>
</feature>
<dbReference type="SMART" id="SM00966">
    <property type="entry name" value="SpoVT_AbrB"/>
    <property type="match status" value="1"/>
</dbReference>
<proteinExistence type="predicted"/>
<evidence type="ECO:0000313" key="3">
    <source>
        <dbReference type="Proteomes" id="UP000197098"/>
    </source>
</evidence>
<organism evidence="2 3">
    <name type="scientific">Kluyvera genomosp. 3</name>
    <dbReference type="NCBI Taxonomy" id="2774055"/>
    <lineage>
        <taxon>Bacteria</taxon>
        <taxon>Pseudomonadati</taxon>
        <taxon>Pseudomonadota</taxon>
        <taxon>Gammaproteobacteria</taxon>
        <taxon>Enterobacterales</taxon>
        <taxon>Enterobacteriaceae</taxon>
        <taxon>Kluyvera</taxon>
    </lineage>
</organism>
<dbReference type="InterPro" id="IPR037914">
    <property type="entry name" value="SpoVT-AbrB_sf"/>
</dbReference>
<dbReference type="Proteomes" id="UP000197098">
    <property type="component" value="Chromosome"/>
</dbReference>
<dbReference type="SUPFAM" id="SSF89447">
    <property type="entry name" value="AbrB/MazE/MraZ-like"/>
    <property type="match status" value="1"/>
</dbReference>
<dbReference type="PANTHER" id="PTHR40516:SF1">
    <property type="entry name" value="ANTITOXIN CHPS-RELATED"/>
    <property type="match status" value="1"/>
</dbReference>
<evidence type="ECO:0000259" key="1">
    <source>
        <dbReference type="SMART" id="SM00966"/>
    </source>
</evidence>
<accession>A0A248KME8</accession>
<sequence>MAQATIKKWGNSSGIRFSAATMKAAALNVDDTVDITVEEGRIIIVPVRAAEYSLDALLSGITPENVHEKVDFGQAVGKELI</sequence>
<dbReference type="GO" id="GO:0097351">
    <property type="term" value="F:toxin sequestering activity"/>
    <property type="evidence" value="ECO:0007669"/>
    <property type="project" value="InterPro"/>
</dbReference>
<reference evidence="2 3" key="1">
    <citation type="submission" date="2017-06" db="EMBL/GenBank/DDBJ databases">
        <title>Origin of plasmid-mediated fosfomycin resistance gene fosA3.</title>
        <authorList>
            <person name="Ito R."/>
            <person name="Pacey M.P."/>
            <person name="Doi Y."/>
        </authorList>
    </citation>
    <scope>NUCLEOTIDE SEQUENCE [LARGE SCALE GENOMIC DNA]</scope>
    <source>
        <strain evidence="2 3">YDC799</strain>
    </source>
</reference>
<gene>
    <name evidence="2" type="ORF">CEW81_12670</name>
</gene>
<dbReference type="InterPro" id="IPR039052">
    <property type="entry name" value="Antitox_PemI-like"/>
</dbReference>
<dbReference type="GO" id="GO:0003677">
    <property type="term" value="F:DNA binding"/>
    <property type="evidence" value="ECO:0007669"/>
    <property type="project" value="InterPro"/>
</dbReference>
<name>A0A248KME8_9ENTR</name>
<dbReference type="AlphaFoldDB" id="A0A248KME8"/>